<dbReference type="PROSITE" id="PS51257">
    <property type="entry name" value="PROKAR_LIPOPROTEIN"/>
    <property type="match status" value="1"/>
</dbReference>
<evidence type="ECO:0000313" key="4">
    <source>
        <dbReference type="Proteomes" id="UP000004830"/>
    </source>
</evidence>
<evidence type="ECO:0000256" key="1">
    <source>
        <dbReference type="SAM" id="SignalP"/>
    </source>
</evidence>
<dbReference type="CDD" id="cd06244">
    <property type="entry name" value="M14-like"/>
    <property type="match status" value="1"/>
</dbReference>
<evidence type="ECO:0000313" key="3">
    <source>
        <dbReference type="EMBL" id="EGX69623.1"/>
    </source>
</evidence>
<keyword evidence="1" id="KW-0732">Signal</keyword>
<protein>
    <recommendedName>
        <fullName evidence="2">Peptidase M14 domain-containing protein</fullName>
    </recommendedName>
</protein>
<evidence type="ECO:0000259" key="2">
    <source>
        <dbReference type="Pfam" id="PF00246"/>
    </source>
</evidence>
<dbReference type="EMBL" id="ADLS01000022">
    <property type="protein sequence ID" value="EGX69623.1"/>
    <property type="molecule type" value="Genomic_DNA"/>
</dbReference>
<comment type="caution">
    <text evidence="3">The sequence shown here is derived from an EMBL/GenBank/DDBJ whole genome shotgun (WGS) entry which is preliminary data.</text>
</comment>
<sequence length="1044" mass="115707">MIARKNAVVATTAGLALALALSGCAGGTVPTVSFQNVTEGVDESAPDVISMTDARTFEATVPVDGKSADDLTGLIEDGKVVWTLSREEGIRDAKEYPAQFLGGELSEWKTVTTEIQPKTEFFTDIKNEPVEIDGKTGLKLTFDTELFYGYDGFDGREGELMNDTLLDYTGTYELSCTIDGKDAGSTEVDFRPYDSYRTQEEVDAELPELVKQAKENGLFAKIEKIGESARGRDINAVFVAKSEKDLDAYLELADKMEAEPAELQKQIEAGDLEYKVPVVYSNIHSDEIIGTDSVMEFLRLLVANEPVDYRTVESLTDLGKETLVREMEEDGTVWSELIKDQATGVGYIQGDGAKNPTDTEENPHHTVDMTDEEFKGYYNVDDRTFDVEKALDDMFFILVPTENPDGRADTLRTGGNGFDLNRDNTYQTQPETQAMTSMIAKWNPISLHEIHGYYTQYQVEPCSPTHDPNNEYDLFIDTAMAQGEAFAAASISNNETINAVQIPMRDYLAREEDGSLNWYPFDDMSSSYTPQYAMLHGTNAYTVELPYGHEDAVVATKYGFIGNAEFVSENKDQMFLNLLERYERGIENIDPEEMRPYYVDQHDVPGAEADVFRPRYKENNNFFPEYYVIPTGAGVQQDRAAVNEMVEYLLRNDVKVKQLSEDFKAGEKAYAKGDLVVDMHQAKRNMANAALYKNMVISGWDSLYSEPVTNFPDQRGFDMDIITTPGAFADAKLDEVSEGIELKTFVDGEGDAVRIENSGVEPIRAVNALLGDGKNVGLVTEGEFAGDYVVSASDFESIQDSYVLDAHKTGDVPVAKTIKKDIKVYIPGAEPEFLLDNDGNEVGVSNYINRLNTDYNWDHFALGKQMGFTVVDNAKDADIIVGNQWLSEDEVAAVVAGKPYVGYTLGALESVEQMGIGLEYNDDADLMYDALTTVTYPEASIVTATYAGEGDNLVYAYGGSFITAVPEGAKVIMKTTADDPVEGFMSDEHIAKYKDSIQAFDYTEGGFNMTVFANTLTNKAHQQDDYRFLSAALYSKLLGEDFKL</sequence>
<proteinExistence type="predicted"/>
<dbReference type="GO" id="GO:0004181">
    <property type="term" value="F:metallocarboxypeptidase activity"/>
    <property type="evidence" value="ECO:0007669"/>
    <property type="project" value="InterPro"/>
</dbReference>
<dbReference type="Pfam" id="PF00246">
    <property type="entry name" value="Peptidase_M14"/>
    <property type="match status" value="1"/>
</dbReference>
<accession>G1WK20</accession>
<dbReference type="Gene3D" id="3.40.630.10">
    <property type="entry name" value="Zn peptidases"/>
    <property type="match status" value="1"/>
</dbReference>
<gene>
    <name evidence="3" type="ORF">HMPREF9452_01683</name>
</gene>
<organism evidence="3 4">
    <name type="scientific">Collinsella tanakaei YIT 12063</name>
    <dbReference type="NCBI Taxonomy" id="742742"/>
    <lineage>
        <taxon>Bacteria</taxon>
        <taxon>Bacillati</taxon>
        <taxon>Actinomycetota</taxon>
        <taxon>Coriobacteriia</taxon>
        <taxon>Coriobacteriales</taxon>
        <taxon>Coriobacteriaceae</taxon>
        <taxon>Collinsella</taxon>
    </lineage>
</organism>
<dbReference type="STRING" id="742742.HMPREF9452_01683"/>
<dbReference type="RefSeq" id="WP_009141717.1">
    <property type="nucleotide sequence ID" value="NZ_JH126471.1"/>
</dbReference>
<reference evidence="3 4" key="1">
    <citation type="submission" date="2011-06" db="EMBL/GenBank/DDBJ databases">
        <title>The Genome Sequence of Collinsella tanakaei YIT 12063.</title>
        <authorList>
            <consortium name="The Broad Institute Genome Sequencing Platform"/>
            <person name="Earl A."/>
            <person name="Ward D."/>
            <person name="Feldgarden M."/>
            <person name="Gevers D."/>
            <person name="Morotomi M."/>
            <person name="Young S.K."/>
            <person name="Zeng Q."/>
            <person name="Gargeya S."/>
            <person name="Fitzgerald M."/>
            <person name="Haas B."/>
            <person name="Abouelleil A."/>
            <person name="Alvarado L."/>
            <person name="Arachchi H.M."/>
            <person name="Berlin A."/>
            <person name="Brown A."/>
            <person name="Chapman S.B."/>
            <person name="Chen Z."/>
            <person name="Dunbar C."/>
            <person name="Freedman E."/>
            <person name="Gearin G."/>
            <person name="Gellesch M."/>
            <person name="Goldberg J."/>
            <person name="Griggs A."/>
            <person name="Gujja S."/>
            <person name="Heiman D."/>
            <person name="Howarth C."/>
            <person name="Larson L."/>
            <person name="Lui A."/>
            <person name="MacDonald P.J.P."/>
            <person name="Mehta T."/>
            <person name="Montmayeur A."/>
            <person name="Murphy C."/>
            <person name="Neiman D."/>
            <person name="Pearson M."/>
            <person name="Priest M."/>
            <person name="Roberts A."/>
            <person name="Saif S."/>
            <person name="Shea T."/>
            <person name="Shenoy N."/>
            <person name="Sisk P."/>
            <person name="Stolte C."/>
            <person name="Sykes S."/>
            <person name="Wortman J."/>
            <person name="Nusbaum C."/>
            <person name="Birren B."/>
        </authorList>
    </citation>
    <scope>NUCLEOTIDE SEQUENCE [LARGE SCALE GENOMIC DNA]</scope>
    <source>
        <strain evidence="3 4">YIT 12063</strain>
    </source>
</reference>
<dbReference type="GO" id="GO:0008270">
    <property type="term" value="F:zinc ion binding"/>
    <property type="evidence" value="ECO:0007669"/>
    <property type="project" value="InterPro"/>
</dbReference>
<dbReference type="PATRIC" id="fig|742742.3.peg.1664"/>
<feature type="signal peptide" evidence="1">
    <location>
        <begin position="1"/>
        <end position="25"/>
    </location>
</feature>
<dbReference type="SUPFAM" id="SSF53187">
    <property type="entry name" value="Zn-dependent exopeptidases"/>
    <property type="match status" value="1"/>
</dbReference>
<name>G1WK20_9ACTN</name>
<dbReference type="HOGENOM" id="CLU_003427_0_1_11"/>
<keyword evidence="4" id="KW-1185">Reference proteome</keyword>
<dbReference type="GeneID" id="62759373"/>
<dbReference type="Proteomes" id="UP000004830">
    <property type="component" value="Unassembled WGS sequence"/>
</dbReference>
<dbReference type="InterPro" id="IPR000834">
    <property type="entry name" value="Peptidase_M14"/>
</dbReference>
<dbReference type="GO" id="GO:0006508">
    <property type="term" value="P:proteolysis"/>
    <property type="evidence" value="ECO:0007669"/>
    <property type="project" value="InterPro"/>
</dbReference>
<dbReference type="AlphaFoldDB" id="G1WK20"/>
<dbReference type="eggNOG" id="COG2866">
    <property type="taxonomic scope" value="Bacteria"/>
</dbReference>
<feature type="chain" id="PRO_5038674865" description="Peptidase M14 domain-containing protein" evidence="1">
    <location>
        <begin position="26"/>
        <end position="1044"/>
    </location>
</feature>
<feature type="domain" description="Peptidase M14" evidence="2">
    <location>
        <begin position="216"/>
        <end position="304"/>
    </location>
</feature>